<dbReference type="AlphaFoldDB" id="A0A8H4LY02"/>
<evidence type="ECO:0000313" key="3">
    <source>
        <dbReference type="Proteomes" id="UP000557566"/>
    </source>
</evidence>
<dbReference type="EMBL" id="JAAVMX010000005">
    <property type="protein sequence ID" value="KAF4507660.1"/>
    <property type="molecule type" value="Genomic_DNA"/>
</dbReference>
<protein>
    <submittedName>
        <fullName evidence="2">Uncharacterized protein</fullName>
    </submittedName>
</protein>
<name>A0A8H4LY02_9HYPO</name>
<dbReference type="Proteomes" id="UP000557566">
    <property type="component" value="Unassembled WGS sequence"/>
</dbReference>
<comment type="caution">
    <text evidence="2">The sequence shown here is derived from an EMBL/GenBank/DDBJ whole genome shotgun (WGS) entry which is preliminary data.</text>
</comment>
<accession>A0A8H4LY02</accession>
<reference evidence="2 3" key="1">
    <citation type="journal article" date="2020" name="Genome Biol. Evol.">
        <title>A new high-quality draft genome assembly of the Chinese cordyceps Ophiocordyceps sinensis.</title>
        <authorList>
            <person name="Shu R."/>
            <person name="Zhang J."/>
            <person name="Meng Q."/>
            <person name="Zhang H."/>
            <person name="Zhou G."/>
            <person name="Li M."/>
            <person name="Wu P."/>
            <person name="Zhao Y."/>
            <person name="Chen C."/>
            <person name="Qin Q."/>
        </authorList>
    </citation>
    <scope>NUCLEOTIDE SEQUENCE [LARGE SCALE GENOMIC DNA]</scope>
    <source>
        <strain evidence="2 3">IOZ07</strain>
    </source>
</reference>
<organism evidence="2 3">
    <name type="scientific">Ophiocordyceps sinensis</name>
    <dbReference type="NCBI Taxonomy" id="72228"/>
    <lineage>
        <taxon>Eukaryota</taxon>
        <taxon>Fungi</taxon>
        <taxon>Dikarya</taxon>
        <taxon>Ascomycota</taxon>
        <taxon>Pezizomycotina</taxon>
        <taxon>Sordariomycetes</taxon>
        <taxon>Hypocreomycetidae</taxon>
        <taxon>Hypocreales</taxon>
        <taxon>Ophiocordycipitaceae</taxon>
        <taxon>Ophiocordyceps</taxon>
    </lineage>
</organism>
<feature type="compositionally biased region" description="Basic and acidic residues" evidence="1">
    <location>
        <begin position="43"/>
        <end position="80"/>
    </location>
</feature>
<evidence type="ECO:0000256" key="1">
    <source>
        <dbReference type="SAM" id="MobiDB-lite"/>
    </source>
</evidence>
<evidence type="ECO:0000313" key="2">
    <source>
        <dbReference type="EMBL" id="KAF4507660.1"/>
    </source>
</evidence>
<sequence length="180" mass="19843">MSWSTTRPARRRTDISIKNGSAMLFGAVWPVPNADESCATGTGKRDRSSDQDYRLESSEEADSESRNDQGPEATKEMENKLKMEILEMGGLSPQRYAKGTRCRAVAEEKDARCFKTARQWAPGCDVERNDREATRAYASVQTKRSRSISGKHETKLLCPKRRVGPEWAADIGRGGGAAGG</sequence>
<proteinExistence type="predicted"/>
<gene>
    <name evidence="2" type="ORF">G6O67_004136</name>
</gene>
<feature type="region of interest" description="Disordered" evidence="1">
    <location>
        <begin position="35"/>
        <end position="80"/>
    </location>
</feature>
<keyword evidence="3" id="KW-1185">Reference proteome</keyword>